<dbReference type="Proteomes" id="UP000326950">
    <property type="component" value="Unassembled WGS sequence"/>
</dbReference>
<dbReference type="GO" id="GO:0032259">
    <property type="term" value="P:methylation"/>
    <property type="evidence" value="ECO:0007669"/>
    <property type="project" value="UniProtKB-KW"/>
</dbReference>
<protein>
    <submittedName>
        <fullName evidence="1">S-adenosyl-L-methionine-dependent methyltransferase</fullName>
    </submittedName>
</protein>
<evidence type="ECO:0000313" key="2">
    <source>
        <dbReference type="Proteomes" id="UP000326950"/>
    </source>
</evidence>
<dbReference type="SUPFAM" id="SSF53335">
    <property type="entry name" value="S-adenosyl-L-methionine-dependent methyltransferases"/>
    <property type="match status" value="1"/>
</dbReference>
<dbReference type="OrthoDB" id="417697at2759"/>
<evidence type="ECO:0000313" key="1">
    <source>
        <dbReference type="EMBL" id="KAE8161974.1"/>
    </source>
</evidence>
<sequence length="282" mass="31963">MPKLPTTNEIHAIIWQFRINLHHYLCVELFGYHIHPDIPTADPNLKVADVGTGTGIWLTELAKQLPQTVQLDALDISFEATPPAEWLPSNVRTLVWDIKTDPPEDLIGVYDIVHIRHFTLVLIEEELENVLARLLKLLSTLLLPILPADTEQNPTQKLIRNYIEPGGYLQWVEVDMSSFRILKTNPNNQSEALETLFKLSQGQDKRLSPTYVPSLSSHFETAGFDNVKYEPRDAPPHLALAMHECNLLISEILARKSKNEKVMELVKGLLPRVEGETRKGSC</sequence>
<dbReference type="AlphaFoldDB" id="A0A5N6UTR7"/>
<reference evidence="1 2" key="1">
    <citation type="submission" date="2019-04" db="EMBL/GenBank/DDBJ databases">
        <title>Friends and foes A comparative genomics study of 23 Aspergillus species from section Flavi.</title>
        <authorList>
            <consortium name="DOE Joint Genome Institute"/>
            <person name="Kjaerbolling I."/>
            <person name="Vesth T."/>
            <person name="Frisvad J.C."/>
            <person name="Nybo J.L."/>
            <person name="Theobald S."/>
            <person name="Kildgaard S."/>
            <person name="Isbrandt T."/>
            <person name="Kuo A."/>
            <person name="Sato A."/>
            <person name="Lyhne E.K."/>
            <person name="Kogle M.E."/>
            <person name="Wiebenga A."/>
            <person name="Kun R.S."/>
            <person name="Lubbers R.J."/>
            <person name="Makela M.R."/>
            <person name="Barry K."/>
            <person name="Chovatia M."/>
            <person name="Clum A."/>
            <person name="Daum C."/>
            <person name="Haridas S."/>
            <person name="He G."/>
            <person name="LaButti K."/>
            <person name="Lipzen A."/>
            <person name="Mondo S."/>
            <person name="Riley R."/>
            <person name="Salamov A."/>
            <person name="Simmons B.A."/>
            <person name="Magnuson J.K."/>
            <person name="Henrissat B."/>
            <person name="Mortensen U.H."/>
            <person name="Larsen T.O."/>
            <person name="Devries R.P."/>
            <person name="Grigoriev I.V."/>
            <person name="Machida M."/>
            <person name="Baker S.E."/>
            <person name="Andersen M.R."/>
        </authorList>
    </citation>
    <scope>NUCLEOTIDE SEQUENCE [LARGE SCALE GENOMIC DNA]</scope>
    <source>
        <strain evidence="1 2">CBS 117626</strain>
    </source>
</reference>
<keyword evidence="1" id="KW-0489">Methyltransferase</keyword>
<dbReference type="InterPro" id="IPR029063">
    <property type="entry name" value="SAM-dependent_MTases_sf"/>
</dbReference>
<accession>A0A5N6UTR7</accession>
<keyword evidence="1" id="KW-0808">Transferase</keyword>
<proteinExistence type="predicted"/>
<dbReference type="Gene3D" id="3.40.50.150">
    <property type="entry name" value="Vaccinia Virus protein VP39"/>
    <property type="match status" value="1"/>
</dbReference>
<keyword evidence="2" id="KW-1185">Reference proteome</keyword>
<organism evidence="1 2">
    <name type="scientific">Aspergillus tamarii</name>
    <dbReference type="NCBI Taxonomy" id="41984"/>
    <lineage>
        <taxon>Eukaryota</taxon>
        <taxon>Fungi</taxon>
        <taxon>Dikarya</taxon>
        <taxon>Ascomycota</taxon>
        <taxon>Pezizomycotina</taxon>
        <taxon>Eurotiomycetes</taxon>
        <taxon>Eurotiomycetidae</taxon>
        <taxon>Eurotiales</taxon>
        <taxon>Aspergillaceae</taxon>
        <taxon>Aspergillus</taxon>
        <taxon>Aspergillus subgen. Circumdati</taxon>
    </lineage>
</organism>
<dbReference type="GO" id="GO:0008168">
    <property type="term" value="F:methyltransferase activity"/>
    <property type="evidence" value="ECO:0007669"/>
    <property type="project" value="UniProtKB-KW"/>
</dbReference>
<dbReference type="CDD" id="cd02440">
    <property type="entry name" value="AdoMet_MTases"/>
    <property type="match status" value="1"/>
</dbReference>
<gene>
    <name evidence="1" type="ORF">BDV40DRAFT_300899</name>
</gene>
<dbReference type="EMBL" id="ML738635">
    <property type="protein sequence ID" value="KAE8161974.1"/>
    <property type="molecule type" value="Genomic_DNA"/>
</dbReference>
<name>A0A5N6UTR7_ASPTM</name>